<dbReference type="InterPro" id="IPR036322">
    <property type="entry name" value="WD40_repeat_dom_sf"/>
</dbReference>
<reference evidence="13" key="3">
    <citation type="submission" date="2025-09" db="UniProtKB">
        <authorList>
            <consortium name="Ensembl"/>
        </authorList>
    </citation>
    <scope>IDENTIFICATION</scope>
</reference>
<dbReference type="OMA" id="RIMVYNF"/>
<evidence type="ECO:0000256" key="2">
    <source>
        <dbReference type="ARBA" id="ARBA00022490"/>
    </source>
</evidence>
<dbReference type="GO" id="GO:0005930">
    <property type="term" value="C:axoneme"/>
    <property type="evidence" value="ECO:0007669"/>
    <property type="project" value="UniProtKB-ARBA"/>
</dbReference>
<comment type="subunit">
    <text evidence="11">Microtubule inner protein component of sperm flagellar doublet microtubules. Interacts with BRCA2. Interacts with the CCT chaperonin complex. Interacts with HSP70. Interacts with AK8. Interacts with CFAP45. Interacts with DNAI1. Interacts with IQDC.</text>
</comment>
<dbReference type="PANTHER" id="PTHR13720:SF14">
    <property type="entry name" value="CILIA- AND FLAGELLA-ASSOCIATED PROTEIN 52"/>
    <property type="match status" value="1"/>
</dbReference>
<dbReference type="GeneTree" id="ENSGT00940000157016"/>
<dbReference type="SUPFAM" id="SSF50978">
    <property type="entry name" value="WD40 repeat-like"/>
    <property type="match status" value="2"/>
</dbReference>
<evidence type="ECO:0000256" key="3">
    <source>
        <dbReference type="ARBA" id="ARBA00022574"/>
    </source>
</evidence>
<feature type="repeat" description="WD" evidence="12">
    <location>
        <begin position="426"/>
        <end position="459"/>
    </location>
</feature>
<dbReference type="InterPro" id="IPR019775">
    <property type="entry name" value="WD40_repeat_CS"/>
</dbReference>
<dbReference type="PROSITE" id="PS50294">
    <property type="entry name" value="WD_REPEATS_REGION"/>
    <property type="match status" value="2"/>
</dbReference>
<evidence type="ECO:0000256" key="11">
    <source>
        <dbReference type="ARBA" id="ARBA00047117"/>
    </source>
</evidence>
<comment type="similarity">
    <text evidence="8">Belongs to the CFAP52 family.</text>
</comment>
<dbReference type="Ensembl" id="ENSGACT00000025668.2">
    <property type="protein sequence ID" value="ENSGACP00000025618.2"/>
    <property type="gene ID" value="ENSGACG00000019382.2"/>
</dbReference>
<comment type="function">
    <text evidence="10">Microtubule inner protein (MIP) part of the dynein-decorated doublet microtubules (DMTs) in cilia axoneme. Important for proper ciliary and flagellar beating. May act in cooperation with CFAP45 and axonemal dynein subunit DNAH11. May play a role in cell growth and/or survival.</text>
</comment>
<keyword evidence="4" id="KW-0677">Repeat</keyword>
<evidence type="ECO:0000256" key="8">
    <source>
        <dbReference type="ARBA" id="ARBA00029456"/>
    </source>
</evidence>
<evidence type="ECO:0000256" key="12">
    <source>
        <dbReference type="PROSITE-ProRule" id="PRU00221"/>
    </source>
</evidence>
<dbReference type="FunFam" id="2.130.10.10:FF:000173">
    <property type="entry name" value="Cilia- and flagella-associated protein 52"/>
    <property type="match status" value="1"/>
</dbReference>
<keyword evidence="7" id="KW-0966">Cell projection</keyword>
<dbReference type="FunFam" id="2.130.10.10:FF:001320">
    <property type="entry name" value="Predicted protein"/>
    <property type="match status" value="1"/>
</dbReference>
<feature type="repeat" description="WD" evidence="12">
    <location>
        <begin position="104"/>
        <end position="147"/>
    </location>
</feature>
<keyword evidence="6" id="KW-0969">Cilium</keyword>
<feature type="repeat" description="WD" evidence="12">
    <location>
        <begin position="511"/>
        <end position="552"/>
    </location>
</feature>
<dbReference type="InterPro" id="IPR020472">
    <property type="entry name" value="WD40_PAC1"/>
</dbReference>
<evidence type="ECO:0000256" key="1">
    <source>
        <dbReference type="ARBA" id="ARBA00004611"/>
    </source>
</evidence>
<dbReference type="InParanoid" id="G3Q6V8"/>
<keyword evidence="5" id="KW-0282">Flagellum</keyword>
<name>G3Q6V8_GASAC</name>
<dbReference type="InterPro" id="IPR001680">
    <property type="entry name" value="WD40_rpt"/>
</dbReference>
<dbReference type="PRINTS" id="PR00320">
    <property type="entry name" value="GPROTEINBRPT"/>
</dbReference>
<dbReference type="Bgee" id="ENSGACG00000019382">
    <property type="expression patterns" value="Expressed in testis and 2 other cell types or tissues"/>
</dbReference>
<dbReference type="PROSITE" id="PS00678">
    <property type="entry name" value="WD_REPEATS_1"/>
    <property type="match status" value="3"/>
</dbReference>
<dbReference type="AlphaFoldDB" id="G3Q6V8"/>
<keyword evidence="2" id="KW-0963">Cytoplasm</keyword>
<evidence type="ECO:0000256" key="9">
    <source>
        <dbReference type="ARBA" id="ARBA00029552"/>
    </source>
</evidence>
<dbReference type="PROSITE" id="PS50082">
    <property type="entry name" value="WD_REPEATS_2"/>
    <property type="match status" value="5"/>
</dbReference>
<accession>G3Q6V8</accession>
<feature type="repeat" description="WD" evidence="12">
    <location>
        <begin position="470"/>
        <end position="503"/>
    </location>
</feature>
<evidence type="ECO:0000256" key="5">
    <source>
        <dbReference type="ARBA" id="ARBA00022846"/>
    </source>
</evidence>
<evidence type="ECO:0000256" key="10">
    <source>
        <dbReference type="ARBA" id="ARBA00046056"/>
    </source>
</evidence>
<dbReference type="STRING" id="69293.ENSGACP00000025618"/>
<sequence length="635" mass="69367">MSLETHGVPQLELEAVIGFNGYVSSGLRVDPDSEHLIYPLGCSVILKRIKGGKQESLHGHSNNVSCVSVSKSGSYIASGEVTFLGFKAVIIIWDYAQRSIYAKLQLHKAKIEALAFSPNDKYLVSLGGQDDGRIVVWNIETKQAICGSAASPGMAGDCLTVQYSNTDDNVFVSAGSGTLRVWELDRANCRIQPTECQTGRLKRIVKCVQISEDDQFIFCGTTSGDIMEINLKMGRLTNCGPTEGKYSMGVNVLRILQCGDLLVGSGSGILTLCSGTNFKTLNAQYQLLAPPPPPPSLFSQNKKVPLEKGVTSLAIGGEGKQFLVGTEAAQMYRFGCDFRKELISTSHNSAVKDGLICFGTSELFATCSDDIRLWHRDNERLRIIVPNMTCNSLDIMLDGHSIISGWNDGKIRVFAPESGRLMLIIHDAHQRGVTAIAGTRDCKRIVSGGGDGQVRIWELLPHGHRLVETMKAHTATINCIKIKSDSKQCVTASADGACIIWDLVRFLSLQMVMTNTRLRDVCYHPEEYQIITSGSDRKVAYWDVFDGTLIRELEGSKFGSINGMHISQDGKHFVTGGDDKLVKVWDYMAGTVTHVGIAHGASITRVKICSNNRTIISTSADGAILRWRFPHPSPS</sequence>
<dbReference type="SMART" id="SM00320">
    <property type="entry name" value="WD40"/>
    <property type="match status" value="11"/>
</dbReference>
<evidence type="ECO:0000313" key="14">
    <source>
        <dbReference type="Proteomes" id="UP000007635"/>
    </source>
</evidence>
<evidence type="ECO:0000256" key="7">
    <source>
        <dbReference type="ARBA" id="ARBA00023273"/>
    </source>
</evidence>
<protein>
    <recommendedName>
        <fullName evidence="9">Cilia- and flagella-associated protein 52</fullName>
    </recommendedName>
</protein>
<keyword evidence="3 12" id="KW-0853">WD repeat</keyword>
<reference evidence="13 14" key="1">
    <citation type="journal article" date="2021" name="G3 (Bethesda)">
        <title>Improved contiguity of the threespine stickleback genome using long-read sequencing.</title>
        <authorList>
            <person name="Nath S."/>
            <person name="Shaw D.E."/>
            <person name="White M.A."/>
        </authorList>
    </citation>
    <scope>NUCLEOTIDE SEQUENCE [LARGE SCALE GENOMIC DNA]</scope>
    <source>
        <strain evidence="13 14">Lake Benthic</strain>
    </source>
</reference>
<evidence type="ECO:0000256" key="6">
    <source>
        <dbReference type="ARBA" id="ARBA00023069"/>
    </source>
</evidence>
<dbReference type="FunFam" id="2.130.10.10:FF:000207">
    <property type="entry name" value="Cilia- and flagella-associated protein 52"/>
    <property type="match status" value="1"/>
</dbReference>
<evidence type="ECO:0000313" key="13">
    <source>
        <dbReference type="Ensembl" id="ENSGACP00000025618.2"/>
    </source>
</evidence>
<dbReference type="Proteomes" id="UP000007635">
    <property type="component" value="Chromosome IX"/>
</dbReference>
<dbReference type="InterPro" id="IPR015943">
    <property type="entry name" value="WD40/YVTN_repeat-like_dom_sf"/>
</dbReference>
<organism evidence="13 14">
    <name type="scientific">Gasterosteus aculeatus aculeatus</name>
    <name type="common">three-spined stickleback</name>
    <dbReference type="NCBI Taxonomy" id="481459"/>
    <lineage>
        <taxon>Eukaryota</taxon>
        <taxon>Metazoa</taxon>
        <taxon>Chordata</taxon>
        <taxon>Craniata</taxon>
        <taxon>Vertebrata</taxon>
        <taxon>Euteleostomi</taxon>
        <taxon>Actinopterygii</taxon>
        <taxon>Neopterygii</taxon>
        <taxon>Teleostei</taxon>
        <taxon>Neoteleostei</taxon>
        <taxon>Acanthomorphata</taxon>
        <taxon>Eupercaria</taxon>
        <taxon>Perciformes</taxon>
        <taxon>Cottioidei</taxon>
        <taxon>Gasterosteales</taxon>
        <taxon>Gasterosteidae</taxon>
        <taxon>Gasterosteus</taxon>
    </lineage>
</organism>
<dbReference type="PANTHER" id="PTHR13720">
    <property type="entry name" value="WD-40 REPEAT PROTEIN"/>
    <property type="match status" value="1"/>
</dbReference>
<dbReference type="Gene3D" id="2.130.10.10">
    <property type="entry name" value="YVTN repeat-like/Quinoprotein amine dehydrogenase"/>
    <property type="match status" value="3"/>
</dbReference>
<comment type="subcellular location">
    <subcellularLocation>
        <location evidence="1">Cytoplasm</location>
        <location evidence="1">Cytoskeleton</location>
        <location evidence="1">Flagellum axoneme</location>
    </subcellularLocation>
</comment>
<proteinExistence type="inferred from homology"/>
<dbReference type="Pfam" id="PF00400">
    <property type="entry name" value="WD40"/>
    <property type="match status" value="6"/>
</dbReference>
<dbReference type="InterPro" id="IPR050630">
    <property type="entry name" value="WD_repeat_EMAP"/>
</dbReference>
<evidence type="ECO:0000256" key="4">
    <source>
        <dbReference type="ARBA" id="ARBA00022737"/>
    </source>
</evidence>
<feature type="repeat" description="WD" evidence="12">
    <location>
        <begin position="561"/>
        <end position="595"/>
    </location>
</feature>
<dbReference type="eggNOG" id="KOG0266">
    <property type="taxonomic scope" value="Eukaryota"/>
</dbReference>
<reference evidence="13" key="2">
    <citation type="submission" date="2025-08" db="UniProtKB">
        <authorList>
            <consortium name="Ensembl"/>
        </authorList>
    </citation>
    <scope>IDENTIFICATION</scope>
</reference>
<keyword evidence="14" id="KW-1185">Reference proteome</keyword>